<dbReference type="AlphaFoldDB" id="A0A9Q3WNK7"/>
<evidence type="ECO:0000313" key="1">
    <source>
        <dbReference type="EMBL" id="MCE8539238.1"/>
    </source>
</evidence>
<accession>A0A9Q3WNK7</accession>
<organism evidence="1 2">
    <name type="scientific">Ruegeria pomeroyi</name>
    <dbReference type="NCBI Taxonomy" id="89184"/>
    <lineage>
        <taxon>Bacteria</taxon>
        <taxon>Pseudomonadati</taxon>
        <taxon>Pseudomonadota</taxon>
        <taxon>Alphaproteobacteria</taxon>
        <taxon>Rhodobacterales</taxon>
        <taxon>Roseobacteraceae</taxon>
        <taxon>Ruegeria</taxon>
    </lineage>
</organism>
<proteinExistence type="predicted"/>
<name>A0A9Q3WNK7_9RHOB</name>
<gene>
    <name evidence="1" type="ORF">KBY27_17415</name>
</gene>
<dbReference type="Proteomes" id="UP000813672">
    <property type="component" value="Unassembled WGS sequence"/>
</dbReference>
<reference evidence="1" key="1">
    <citation type="journal article" date="2021" name="Environ. Microbiol.">
        <title>Cryptic niche differentiation of novel sediment ecotypes of Rugeria pomeroyi correlates with nitrate respiration.</title>
        <authorList>
            <person name="Lin X."/>
            <person name="McNichol J."/>
            <person name="Chu X."/>
            <person name="Qian Y."/>
            <person name="Luo H."/>
        </authorList>
    </citation>
    <scope>NUCLEOTIDE SEQUENCE</scope>
    <source>
        <strain evidence="1">SZCCDBB064</strain>
    </source>
</reference>
<dbReference type="EMBL" id="JAGQAF010000011">
    <property type="protein sequence ID" value="MCE8539238.1"/>
    <property type="molecule type" value="Genomic_DNA"/>
</dbReference>
<dbReference type="RefSeq" id="WP_234221207.1">
    <property type="nucleotide sequence ID" value="NZ_JAGQAF010000011.1"/>
</dbReference>
<comment type="caution">
    <text evidence="1">The sequence shown here is derived from an EMBL/GenBank/DDBJ whole genome shotgun (WGS) entry which is preliminary data.</text>
</comment>
<protein>
    <submittedName>
        <fullName evidence="1">Uncharacterized protein</fullName>
    </submittedName>
</protein>
<evidence type="ECO:0000313" key="2">
    <source>
        <dbReference type="Proteomes" id="UP000813672"/>
    </source>
</evidence>
<sequence>MTNKLLDQVVRQYLDSRDFNGLDVANLGDAGVLAEVRELIKNRKLDLVRGDGHPNPHIKAFAAEPAETQIAKIDANGLEGCLYPTPEVLIGIGAGDDVAAPYTKALCQGEPQLSFRAFDLRALEWYRNDPRFEFDVDDIHGRILLREGAQIADKPVVRDGLEFFEFGFAYDDDLHRSVAAFLRYLHDLPSEQQLEMQKHELNAGYKLHPDFYRTQIIGDFPERISIYDAFLQEKLHINKMCELIRKPHLFRTEFNDYKRPRGFGILIRPTKKEFRAFALQLDQLLSDDLNRDFFAGDIELNRRLTDEAGNVVTQSKGTIQLLQEWITAKFRPSELKTLEEMFKDIRAVRTERMKPAHVLEDDEFDQQYIAEQRDLISKAFDAVRTLRMCLENHPNVRGYEIPDYLREGRVWTY</sequence>